<dbReference type="Proteomes" id="UP000192758">
    <property type="component" value="Unassembled WGS sequence"/>
</dbReference>
<dbReference type="EMBL" id="MNPJ01000005">
    <property type="protein sequence ID" value="OQS55639.1"/>
    <property type="molecule type" value="Genomic_DNA"/>
</dbReference>
<dbReference type="VEuPathDB" id="MicrosporidiaDB:EHP00_1485"/>
<proteinExistence type="predicted"/>
<accession>A0A1W0E8Z6</accession>
<dbReference type="AlphaFoldDB" id="A0A1W0E8Z6"/>
<comment type="caution">
    <text evidence="1">The sequence shown here is derived from an EMBL/GenBank/DDBJ whole genome shotgun (WGS) entry which is preliminary data.</text>
</comment>
<keyword evidence="2" id="KW-1185">Reference proteome</keyword>
<name>A0A1W0E8Z6_9MICR</name>
<gene>
    <name evidence="1" type="ORF">EHP00_1485</name>
</gene>
<protein>
    <submittedName>
        <fullName evidence="1">Uncharacterized protein</fullName>
    </submittedName>
</protein>
<organism evidence="1 2">
    <name type="scientific">Ecytonucleospora hepatopenaei</name>
    <dbReference type="NCBI Taxonomy" id="646526"/>
    <lineage>
        <taxon>Eukaryota</taxon>
        <taxon>Fungi</taxon>
        <taxon>Fungi incertae sedis</taxon>
        <taxon>Microsporidia</taxon>
        <taxon>Enterocytozoonidae</taxon>
        <taxon>Ecytonucleospora</taxon>
    </lineage>
</organism>
<evidence type="ECO:0000313" key="2">
    <source>
        <dbReference type="Proteomes" id="UP000192758"/>
    </source>
</evidence>
<sequence>MLWFVKSVYSLGYLMTNNFPSLKDKFLGNKHNKLVESLKNSNKINLKHSNSKNISDLLREF</sequence>
<reference evidence="1 2" key="1">
    <citation type="journal article" date="2017" name="Environ. Microbiol.">
        <title>Decay of the glycolytic pathway and adaptation to intranuclear parasitism within Enterocytozoonidae microsporidia.</title>
        <authorList>
            <person name="Wiredu Boakye D."/>
            <person name="Jaroenlak P."/>
            <person name="Prachumwat A."/>
            <person name="Williams T.A."/>
            <person name="Bateman K.S."/>
            <person name="Itsathitphaisarn O."/>
            <person name="Sritunyalucksana K."/>
            <person name="Paszkiewicz K.H."/>
            <person name="Moore K.A."/>
            <person name="Stentiford G.D."/>
            <person name="Williams B.A."/>
        </authorList>
    </citation>
    <scope>NUCLEOTIDE SEQUENCE [LARGE SCALE GENOMIC DNA]</scope>
    <source>
        <strain evidence="1 2">TH1</strain>
    </source>
</reference>
<evidence type="ECO:0000313" key="1">
    <source>
        <dbReference type="EMBL" id="OQS55639.1"/>
    </source>
</evidence>